<feature type="chain" id="PRO_5046083951" evidence="10">
    <location>
        <begin position="26"/>
        <end position="507"/>
    </location>
</feature>
<evidence type="ECO:0000256" key="2">
    <source>
        <dbReference type="ARBA" id="ARBA00001947"/>
    </source>
</evidence>
<keyword evidence="5" id="KW-0479">Metal-binding</keyword>
<evidence type="ECO:0000313" key="11">
    <source>
        <dbReference type="EMBL" id="MFC0409980.1"/>
    </source>
</evidence>
<evidence type="ECO:0000313" key="12">
    <source>
        <dbReference type="Proteomes" id="UP001589865"/>
    </source>
</evidence>
<name>A0ABV6JW76_9PROT</name>
<dbReference type="RefSeq" id="WP_377045728.1">
    <property type="nucleotide sequence ID" value="NZ_JBHLUN010000012.1"/>
</dbReference>
<dbReference type="PROSITE" id="PS00123">
    <property type="entry name" value="ALKALINE_PHOSPHATASE"/>
    <property type="match status" value="1"/>
</dbReference>
<organism evidence="11 12">
    <name type="scientific">Roseomonas elaeocarpi</name>
    <dbReference type="NCBI Taxonomy" id="907779"/>
    <lineage>
        <taxon>Bacteria</taxon>
        <taxon>Pseudomonadati</taxon>
        <taxon>Pseudomonadota</taxon>
        <taxon>Alphaproteobacteria</taxon>
        <taxon>Acetobacterales</taxon>
        <taxon>Roseomonadaceae</taxon>
        <taxon>Roseomonas</taxon>
    </lineage>
</organism>
<evidence type="ECO:0000256" key="7">
    <source>
        <dbReference type="ARBA" id="ARBA00022833"/>
    </source>
</evidence>
<dbReference type="PRINTS" id="PR00113">
    <property type="entry name" value="ALKPHPHTASE"/>
</dbReference>
<evidence type="ECO:0000256" key="3">
    <source>
        <dbReference type="ARBA" id="ARBA00005984"/>
    </source>
</evidence>
<comment type="cofactor">
    <cofactor evidence="1">
        <name>Mg(2+)</name>
        <dbReference type="ChEBI" id="CHEBI:18420"/>
    </cofactor>
</comment>
<dbReference type="Gene3D" id="3.40.720.10">
    <property type="entry name" value="Alkaline Phosphatase, subunit A"/>
    <property type="match status" value="1"/>
</dbReference>
<comment type="similarity">
    <text evidence="3 9">Belongs to the alkaline phosphatase family.</text>
</comment>
<evidence type="ECO:0000256" key="5">
    <source>
        <dbReference type="ARBA" id="ARBA00022723"/>
    </source>
</evidence>
<dbReference type="InterPro" id="IPR017850">
    <property type="entry name" value="Alkaline_phosphatase_core_sf"/>
</dbReference>
<dbReference type="Pfam" id="PF00245">
    <property type="entry name" value="Alk_phosphatase"/>
    <property type="match status" value="1"/>
</dbReference>
<comment type="cofactor">
    <cofactor evidence="2">
        <name>Zn(2+)</name>
        <dbReference type="ChEBI" id="CHEBI:29105"/>
    </cofactor>
</comment>
<evidence type="ECO:0000256" key="4">
    <source>
        <dbReference type="ARBA" id="ARBA00022553"/>
    </source>
</evidence>
<dbReference type="SMART" id="SM00098">
    <property type="entry name" value="alkPPc"/>
    <property type="match status" value="1"/>
</dbReference>
<sequence length="507" mass="52675">MLRFTRHHLMTTAAAAALLSFSVQAQTPAPAQAPAQAAAGARPAAASVAQPAAPAATADTLLQRAATGDLTRTGGARRISGDMTEALRASLTNGAVRNVILLIGDGMGDSEITLARNYAEGAGGFFRGIDALPITGQYTHYALDRQTGKPDYVTDSAASGTAWATGTKSYNGAIGVDVHGKPQQTLLELAKAAGLATGNVSTAELQDATPAVLMSHVTSRRCYSPSSTTKACPENALENGGAGSITEQMLNTRPDVTLGGGAASFAEQATAGQWKGQTLRAQAEARGFRIVENLEALNGVNGANQGQPLLGLFAPGNMEVRWTGPKASLHGSLEREPVTCQPNPNRVATAPTLRQMTDKAIQLLGSNERGFFLQVEGASIDKQDHASNPCGQIGETVDLDEAVQAALAFAKGRNDTLVIVTADHAHTSQIIPPETKAPGLSEALRTKDGSVMAVSYGTSEGDSQEHTGTQLRVAAYGPRAANVTGLTDQTDLFFTIRDALRLVPTVN</sequence>
<dbReference type="Proteomes" id="UP001589865">
    <property type="component" value="Unassembled WGS sequence"/>
</dbReference>
<keyword evidence="12" id="KW-1185">Reference proteome</keyword>
<keyword evidence="6 11" id="KW-0378">Hydrolase</keyword>
<dbReference type="PANTHER" id="PTHR11596">
    <property type="entry name" value="ALKALINE PHOSPHATASE"/>
    <property type="match status" value="1"/>
</dbReference>
<evidence type="ECO:0000256" key="8">
    <source>
        <dbReference type="ARBA" id="ARBA00022842"/>
    </source>
</evidence>
<feature type="signal peptide" evidence="10">
    <location>
        <begin position="1"/>
        <end position="25"/>
    </location>
</feature>
<dbReference type="GO" id="GO:0004035">
    <property type="term" value="F:alkaline phosphatase activity"/>
    <property type="evidence" value="ECO:0007669"/>
    <property type="project" value="UniProtKB-EC"/>
</dbReference>
<dbReference type="EC" id="3.1.3.1" evidence="11"/>
<dbReference type="CDD" id="cd16012">
    <property type="entry name" value="ALP"/>
    <property type="match status" value="1"/>
</dbReference>
<evidence type="ECO:0000256" key="9">
    <source>
        <dbReference type="RuleBase" id="RU003946"/>
    </source>
</evidence>
<keyword evidence="7" id="KW-0862">Zinc</keyword>
<gene>
    <name evidence="11" type="primary">phoA</name>
    <name evidence="11" type="ORF">ACFFGY_17135</name>
</gene>
<dbReference type="InterPro" id="IPR001952">
    <property type="entry name" value="Alkaline_phosphatase"/>
</dbReference>
<keyword evidence="10" id="KW-0732">Signal</keyword>
<proteinExistence type="inferred from homology"/>
<protein>
    <submittedName>
        <fullName evidence="11">Alkaline phosphatase</fullName>
        <ecNumber evidence="11">3.1.3.1</ecNumber>
    </submittedName>
</protein>
<keyword evidence="4" id="KW-0597">Phosphoprotein</keyword>
<accession>A0ABV6JW76</accession>
<evidence type="ECO:0000256" key="10">
    <source>
        <dbReference type="SAM" id="SignalP"/>
    </source>
</evidence>
<evidence type="ECO:0000256" key="6">
    <source>
        <dbReference type="ARBA" id="ARBA00022801"/>
    </source>
</evidence>
<dbReference type="SUPFAM" id="SSF53649">
    <property type="entry name" value="Alkaline phosphatase-like"/>
    <property type="match status" value="1"/>
</dbReference>
<dbReference type="InterPro" id="IPR018299">
    <property type="entry name" value="Alkaline_phosphatase_AS"/>
</dbReference>
<dbReference type="EMBL" id="JBHLUN010000012">
    <property type="protein sequence ID" value="MFC0409980.1"/>
    <property type="molecule type" value="Genomic_DNA"/>
</dbReference>
<dbReference type="NCBIfam" id="NF007810">
    <property type="entry name" value="PRK10518.1"/>
    <property type="match status" value="1"/>
</dbReference>
<reference evidence="11 12" key="1">
    <citation type="submission" date="2024-09" db="EMBL/GenBank/DDBJ databases">
        <authorList>
            <person name="Sun Q."/>
            <person name="Mori K."/>
        </authorList>
    </citation>
    <scope>NUCLEOTIDE SEQUENCE [LARGE SCALE GENOMIC DNA]</scope>
    <source>
        <strain evidence="11 12">TBRC 5777</strain>
    </source>
</reference>
<evidence type="ECO:0000256" key="1">
    <source>
        <dbReference type="ARBA" id="ARBA00001946"/>
    </source>
</evidence>
<comment type="caution">
    <text evidence="11">The sequence shown here is derived from an EMBL/GenBank/DDBJ whole genome shotgun (WGS) entry which is preliminary data.</text>
</comment>
<keyword evidence="8" id="KW-0460">Magnesium</keyword>
<dbReference type="PANTHER" id="PTHR11596:SF5">
    <property type="entry name" value="ALKALINE PHOSPHATASE"/>
    <property type="match status" value="1"/>
</dbReference>